<evidence type="ECO:0000256" key="1">
    <source>
        <dbReference type="ARBA" id="ARBA00022491"/>
    </source>
</evidence>
<dbReference type="AlphaFoldDB" id="A0A3N2CPF8"/>
<dbReference type="SUPFAM" id="SSF48498">
    <property type="entry name" value="Tetracyclin repressor-like, C-terminal domain"/>
    <property type="match status" value="1"/>
</dbReference>
<accession>A0A3N2CPF8</accession>
<keyword evidence="8" id="KW-1185">Reference proteome</keyword>
<dbReference type="GO" id="GO:0003700">
    <property type="term" value="F:DNA-binding transcription factor activity"/>
    <property type="evidence" value="ECO:0007669"/>
    <property type="project" value="TreeGrafter"/>
</dbReference>
<dbReference type="PANTHER" id="PTHR30055">
    <property type="entry name" value="HTH-TYPE TRANSCRIPTIONAL REGULATOR RUTR"/>
    <property type="match status" value="1"/>
</dbReference>
<reference evidence="7 8" key="1">
    <citation type="submission" date="2018-11" db="EMBL/GenBank/DDBJ databases">
        <title>Sequencing the genomes of 1000 actinobacteria strains.</title>
        <authorList>
            <person name="Klenk H.-P."/>
        </authorList>
    </citation>
    <scope>NUCLEOTIDE SEQUENCE [LARGE SCALE GENOMIC DNA]</scope>
    <source>
        <strain evidence="7 8">DSM 12652</strain>
    </source>
</reference>
<dbReference type="InterPro" id="IPR050109">
    <property type="entry name" value="HTH-type_TetR-like_transc_reg"/>
</dbReference>
<feature type="DNA-binding region" description="H-T-H motif" evidence="5">
    <location>
        <begin position="39"/>
        <end position="58"/>
    </location>
</feature>
<evidence type="ECO:0000256" key="2">
    <source>
        <dbReference type="ARBA" id="ARBA00023015"/>
    </source>
</evidence>
<evidence type="ECO:0000256" key="3">
    <source>
        <dbReference type="ARBA" id="ARBA00023125"/>
    </source>
</evidence>
<evidence type="ECO:0000259" key="6">
    <source>
        <dbReference type="PROSITE" id="PS50977"/>
    </source>
</evidence>
<dbReference type="InterPro" id="IPR001647">
    <property type="entry name" value="HTH_TetR"/>
</dbReference>
<evidence type="ECO:0000313" key="7">
    <source>
        <dbReference type="EMBL" id="ROR89410.1"/>
    </source>
</evidence>
<evidence type="ECO:0000313" key="8">
    <source>
        <dbReference type="Proteomes" id="UP000281738"/>
    </source>
</evidence>
<dbReference type="EMBL" id="RKHO01000001">
    <property type="protein sequence ID" value="ROR89410.1"/>
    <property type="molecule type" value="Genomic_DNA"/>
</dbReference>
<dbReference type="InterPro" id="IPR009057">
    <property type="entry name" value="Homeodomain-like_sf"/>
</dbReference>
<gene>
    <name evidence="7" type="ORF">EDD33_0234</name>
</gene>
<dbReference type="PROSITE" id="PS50977">
    <property type="entry name" value="HTH_TETR_2"/>
    <property type="match status" value="1"/>
</dbReference>
<keyword evidence="4" id="KW-0804">Transcription</keyword>
<feature type="domain" description="HTH tetR-type" evidence="6">
    <location>
        <begin position="16"/>
        <end position="76"/>
    </location>
</feature>
<dbReference type="Pfam" id="PF13977">
    <property type="entry name" value="TetR_C_6"/>
    <property type="match status" value="1"/>
</dbReference>
<organism evidence="7 8">
    <name type="scientific">Nocardioides aurantiacus</name>
    <dbReference type="NCBI Taxonomy" id="86796"/>
    <lineage>
        <taxon>Bacteria</taxon>
        <taxon>Bacillati</taxon>
        <taxon>Actinomycetota</taxon>
        <taxon>Actinomycetes</taxon>
        <taxon>Propionibacteriales</taxon>
        <taxon>Nocardioidaceae</taxon>
        <taxon>Nocardioides</taxon>
    </lineage>
</organism>
<dbReference type="PANTHER" id="PTHR30055:SF241">
    <property type="entry name" value="TRANSCRIPTIONAL REGULATORY PROTEIN"/>
    <property type="match status" value="1"/>
</dbReference>
<dbReference type="Pfam" id="PF00440">
    <property type="entry name" value="TetR_N"/>
    <property type="match status" value="1"/>
</dbReference>
<evidence type="ECO:0000256" key="4">
    <source>
        <dbReference type="ARBA" id="ARBA00023163"/>
    </source>
</evidence>
<comment type="caution">
    <text evidence="7">The sequence shown here is derived from an EMBL/GenBank/DDBJ whole genome shotgun (WGS) entry which is preliminary data.</text>
</comment>
<dbReference type="InterPro" id="IPR036271">
    <property type="entry name" value="Tet_transcr_reg_TetR-rel_C_sf"/>
</dbReference>
<protein>
    <submittedName>
        <fullName evidence="7">TetR family transcriptional regulator</fullName>
    </submittedName>
</protein>
<sequence length="207" mass="21765">MPLVSTVGPGRRPPREEVRRALLDAAAQVFARQGVDGASVGDVAAAAGFTKGAVYSNFGSKDDLVAALVEDRVSAYLELGLAAVSDTDASLGEKARALGDRLTRAADEQRDWQLLFLELWQRAVRSGAVDGAFVDRRRELHAAVTDAVTAHLDQAGAEPPLPPAELATLLMALSNGLALERQIDPAGVPDDLFGRVLALVVGDRSAS</sequence>
<dbReference type="InterPro" id="IPR039538">
    <property type="entry name" value="BetI_C"/>
</dbReference>
<keyword evidence="2" id="KW-0805">Transcription regulation</keyword>
<dbReference type="PRINTS" id="PR00455">
    <property type="entry name" value="HTHTETR"/>
</dbReference>
<evidence type="ECO:0000256" key="5">
    <source>
        <dbReference type="PROSITE-ProRule" id="PRU00335"/>
    </source>
</evidence>
<keyword evidence="3 5" id="KW-0238">DNA-binding</keyword>
<dbReference type="Gene3D" id="1.10.357.10">
    <property type="entry name" value="Tetracycline Repressor, domain 2"/>
    <property type="match status" value="1"/>
</dbReference>
<dbReference type="GO" id="GO:0000976">
    <property type="term" value="F:transcription cis-regulatory region binding"/>
    <property type="evidence" value="ECO:0007669"/>
    <property type="project" value="TreeGrafter"/>
</dbReference>
<dbReference type="SUPFAM" id="SSF46689">
    <property type="entry name" value="Homeodomain-like"/>
    <property type="match status" value="1"/>
</dbReference>
<name>A0A3N2CPF8_9ACTN</name>
<dbReference type="Proteomes" id="UP000281738">
    <property type="component" value="Unassembled WGS sequence"/>
</dbReference>
<proteinExistence type="predicted"/>
<keyword evidence="1" id="KW-0678">Repressor</keyword>